<evidence type="ECO:0000313" key="2">
    <source>
        <dbReference type="Proteomes" id="UP000198703"/>
    </source>
</evidence>
<dbReference type="InterPro" id="IPR007804">
    <property type="entry name" value="GvpG"/>
</dbReference>
<dbReference type="OrthoDB" id="7872031at2"/>
<dbReference type="EMBL" id="FNQM01000004">
    <property type="protein sequence ID" value="SEA36996.1"/>
    <property type="molecule type" value="Genomic_DNA"/>
</dbReference>
<dbReference type="Pfam" id="PF05120">
    <property type="entry name" value="GvpG"/>
    <property type="match status" value="1"/>
</dbReference>
<gene>
    <name evidence="1" type="ORF">SAMN05444370_104289</name>
</gene>
<dbReference type="STRING" id="89524.SAMN05444370_104289"/>
<proteinExistence type="predicted"/>
<dbReference type="Proteomes" id="UP000198703">
    <property type="component" value="Unassembled WGS sequence"/>
</dbReference>
<dbReference type="AlphaFoldDB" id="A0A1H4ALZ9"/>
<organism evidence="1 2">
    <name type="scientific">Rubrimonas cliftonensis</name>
    <dbReference type="NCBI Taxonomy" id="89524"/>
    <lineage>
        <taxon>Bacteria</taxon>
        <taxon>Pseudomonadati</taxon>
        <taxon>Pseudomonadota</taxon>
        <taxon>Alphaproteobacteria</taxon>
        <taxon>Rhodobacterales</taxon>
        <taxon>Paracoccaceae</taxon>
        <taxon>Rubrimonas</taxon>
    </lineage>
</organism>
<sequence>MGILSTLLTLPVSGPIKGALWVAQKIHESAEAELHDPAAIKRALIDMERRLDAGEIDEETFEAAEAVLLDRLMEAQRRGRAAQP</sequence>
<evidence type="ECO:0000313" key="1">
    <source>
        <dbReference type="EMBL" id="SEA36996.1"/>
    </source>
</evidence>
<accession>A0A1H4ALZ9</accession>
<protein>
    <submittedName>
        <fullName evidence="1">Gas vesicle protein G</fullName>
    </submittedName>
</protein>
<reference evidence="1 2" key="1">
    <citation type="submission" date="2016-10" db="EMBL/GenBank/DDBJ databases">
        <authorList>
            <person name="de Groot N.N."/>
        </authorList>
    </citation>
    <scope>NUCLEOTIDE SEQUENCE [LARGE SCALE GENOMIC DNA]</scope>
    <source>
        <strain evidence="1 2">DSM 15345</strain>
    </source>
</reference>
<keyword evidence="2" id="KW-1185">Reference proteome</keyword>
<dbReference type="RefSeq" id="WP_093252361.1">
    <property type="nucleotide sequence ID" value="NZ_FNQM01000004.1"/>
</dbReference>
<name>A0A1H4ALZ9_9RHOB</name>